<evidence type="ECO:0000259" key="10">
    <source>
        <dbReference type="Pfam" id="PF15469"/>
    </source>
</evidence>
<dbReference type="OrthoDB" id="26242at2759"/>
<evidence type="ECO:0000256" key="1">
    <source>
        <dbReference type="ARBA" id="ARBA00002660"/>
    </source>
</evidence>
<feature type="domain" description="Exocyst complex component EXOC2/Sec5 N-terminal" evidence="10">
    <location>
        <begin position="340"/>
        <end position="541"/>
    </location>
</feature>
<dbReference type="Pfam" id="PF15469">
    <property type="entry name" value="Sec5"/>
    <property type="match status" value="2"/>
</dbReference>
<dbReference type="AlphaFoldDB" id="A0A7T8HEU6"/>
<comment type="subunit">
    <text evidence="7">Component of the exocyst complex.</text>
</comment>
<accession>A0A7T8HEU6</accession>
<comment type="similarity">
    <text evidence="2 7">Belongs to the SEC5 family.</text>
</comment>
<dbReference type="GO" id="GO:0000145">
    <property type="term" value="C:exocyst"/>
    <property type="evidence" value="ECO:0007669"/>
    <property type="project" value="UniProtKB-UniRule"/>
</dbReference>
<dbReference type="InterPro" id="IPR039481">
    <property type="entry name" value="EXOC2/Sec5_N_dom"/>
</dbReference>
<feature type="domain" description="IPT/TIG" evidence="9">
    <location>
        <begin position="15"/>
        <end position="80"/>
    </location>
</feature>
<keyword evidence="4 7" id="KW-0813">Transport</keyword>
<gene>
    <name evidence="11" type="ORF">FKW44_009007</name>
</gene>
<evidence type="ECO:0000256" key="5">
    <source>
        <dbReference type="ARBA" id="ARBA00022483"/>
    </source>
</evidence>
<evidence type="ECO:0000259" key="9">
    <source>
        <dbReference type="Pfam" id="PF01833"/>
    </source>
</evidence>
<dbReference type="InterPro" id="IPR002909">
    <property type="entry name" value="IPT_dom"/>
</dbReference>
<keyword evidence="5 7" id="KW-0268">Exocytosis</keyword>
<evidence type="ECO:0000313" key="12">
    <source>
        <dbReference type="Proteomes" id="UP000595437"/>
    </source>
</evidence>
<keyword evidence="6 7" id="KW-0653">Protein transport</keyword>
<comment type="function">
    <text evidence="1 7">Component of the exocyst complex involved in the docking of exocytic vesicles with fusion sites on the plasma membrane.</text>
</comment>
<evidence type="ECO:0000313" key="11">
    <source>
        <dbReference type="EMBL" id="QQP48635.1"/>
    </source>
</evidence>
<feature type="domain" description="Exocyst complex component EXOC2/Sec5 N-terminal" evidence="10">
    <location>
        <begin position="119"/>
        <end position="214"/>
    </location>
</feature>
<dbReference type="Pfam" id="PF01833">
    <property type="entry name" value="TIG"/>
    <property type="match status" value="1"/>
</dbReference>
<evidence type="ECO:0000256" key="6">
    <source>
        <dbReference type="ARBA" id="ARBA00022927"/>
    </source>
</evidence>
<evidence type="ECO:0000256" key="4">
    <source>
        <dbReference type="ARBA" id="ARBA00022448"/>
    </source>
</evidence>
<feature type="compositionally biased region" description="Basic and acidic residues" evidence="8">
    <location>
        <begin position="224"/>
        <end position="240"/>
    </location>
</feature>
<dbReference type="Proteomes" id="UP000595437">
    <property type="component" value="Chromosome 6"/>
</dbReference>
<sequence length="555" mass="61987">MSDESLKKGPGPLEATAGTKLTIRGEHLGVSENDLLGVLILGSDCLMTVEWKSPNKLIALCPAGVEGKGEIIVATVSGGSAPAPVRPPAQEVAFWVEEKRAFRRRRRRLHENSDLLCSEDALGLSFPEETLLELFPGGGSVPCGDVSQENFHPLYFLLETHHSTNFEDLKAGMSFLRRKVAFIKSNISSIVDQLDTLASIRRCYMLDAKTGEPTQKATQAIASAKKEADRMTGGCHAERPQRHEPLQVHMAKGDTDRVIDEFDRAMNLYGDSDNEIFKRYLEEVERATLNTCKEEHLEHHAPPTHPSSAFLAPNLISSAAFSSSNKYHLQFLTESESGVPPKNVVFVEDIADRLTREFPDLWKLGQSYFKGDLVVAPDASKSPLFKDMILGCIRYVSNLSKKKVAASSTDCSGSEEDSHEYGDWTGLDYDKSAHWLPYCLRYARNCYAVFIELDLPSQALDILKRLTTDLRIQCLQTVFHSVIVQVHLLHEKEDWRLEMSDKHGCITELPEMFVRVVSESVQLIKEAILSADEKEENILNIKNAQGDLEQLIQTS</sequence>
<evidence type="ECO:0000256" key="3">
    <source>
        <dbReference type="ARBA" id="ARBA00017526"/>
    </source>
</evidence>
<dbReference type="InterPro" id="IPR014756">
    <property type="entry name" value="Ig_E-set"/>
</dbReference>
<dbReference type="SUPFAM" id="SSF81296">
    <property type="entry name" value="E set domains"/>
    <property type="match status" value="1"/>
</dbReference>
<dbReference type="Gene3D" id="2.60.40.10">
    <property type="entry name" value="Immunoglobulins"/>
    <property type="match status" value="1"/>
</dbReference>
<reference evidence="12" key="1">
    <citation type="submission" date="2021-01" db="EMBL/GenBank/DDBJ databases">
        <title>Caligus Genome Assembly.</title>
        <authorList>
            <person name="Gallardo-Escarate C."/>
        </authorList>
    </citation>
    <scope>NUCLEOTIDE SEQUENCE [LARGE SCALE GENOMIC DNA]</scope>
</reference>
<dbReference type="PANTHER" id="PTHR13043">
    <property type="entry name" value="EXOCYST COMPLEX COMPONENT SEC5"/>
    <property type="match status" value="1"/>
</dbReference>
<feature type="region of interest" description="Disordered" evidence="8">
    <location>
        <begin position="215"/>
        <end position="240"/>
    </location>
</feature>
<dbReference type="GO" id="GO:0006887">
    <property type="term" value="P:exocytosis"/>
    <property type="evidence" value="ECO:0007669"/>
    <property type="project" value="UniProtKB-KW"/>
</dbReference>
<organism evidence="11 12">
    <name type="scientific">Caligus rogercresseyi</name>
    <name type="common">Sea louse</name>
    <dbReference type="NCBI Taxonomy" id="217165"/>
    <lineage>
        <taxon>Eukaryota</taxon>
        <taxon>Metazoa</taxon>
        <taxon>Ecdysozoa</taxon>
        <taxon>Arthropoda</taxon>
        <taxon>Crustacea</taxon>
        <taxon>Multicrustacea</taxon>
        <taxon>Hexanauplia</taxon>
        <taxon>Copepoda</taxon>
        <taxon>Siphonostomatoida</taxon>
        <taxon>Caligidae</taxon>
        <taxon>Caligus</taxon>
    </lineage>
</organism>
<dbReference type="InterPro" id="IPR029175">
    <property type="entry name" value="EXOC2/Sec5"/>
</dbReference>
<dbReference type="GO" id="GO:0015031">
    <property type="term" value="P:protein transport"/>
    <property type="evidence" value="ECO:0007669"/>
    <property type="project" value="UniProtKB-KW"/>
</dbReference>
<dbReference type="PANTHER" id="PTHR13043:SF1">
    <property type="entry name" value="EXOCYST COMPLEX COMPONENT 2"/>
    <property type="match status" value="1"/>
</dbReference>
<keyword evidence="12" id="KW-1185">Reference proteome</keyword>
<evidence type="ECO:0000256" key="2">
    <source>
        <dbReference type="ARBA" id="ARBA00010578"/>
    </source>
</evidence>
<proteinExistence type="inferred from homology"/>
<dbReference type="EMBL" id="CP045895">
    <property type="protein sequence ID" value="QQP48635.1"/>
    <property type="molecule type" value="Genomic_DNA"/>
</dbReference>
<evidence type="ECO:0000256" key="8">
    <source>
        <dbReference type="SAM" id="MobiDB-lite"/>
    </source>
</evidence>
<evidence type="ECO:0000256" key="7">
    <source>
        <dbReference type="RuleBase" id="RU365069"/>
    </source>
</evidence>
<protein>
    <recommendedName>
        <fullName evidence="3 7">Exocyst complex component 2</fullName>
    </recommendedName>
</protein>
<name>A0A7T8HEU6_CALRO</name>
<dbReference type="InterPro" id="IPR013783">
    <property type="entry name" value="Ig-like_fold"/>
</dbReference>
<dbReference type="GO" id="GO:0006893">
    <property type="term" value="P:Golgi to plasma membrane transport"/>
    <property type="evidence" value="ECO:0007669"/>
    <property type="project" value="UniProtKB-UniRule"/>
</dbReference>